<dbReference type="AlphaFoldDB" id="A0A183S719"/>
<reference evidence="9 10" key="2">
    <citation type="submission" date="2018-11" db="EMBL/GenBank/DDBJ databases">
        <authorList>
            <consortium name="Pathogen Informatics"/>
        </authorList>
    </citation>
    <scope>NUCLEOTIDE SEQUENCE [LARGE SCALE GENOMIC DNA]</scope>
    <source>
        <strain evidence="9 10">NST_G2</strain>
    </source>
</reference>
<sequence>MTTLLRNISQIVNVTRNQQLPYMVDGYDMFCVTGEPDSFDKYAIILDRESVDLLTLNAGALNVEMEESAAGSNHTSELTRMCLESVLYKSCLARFRRKIPYEHQPRLVPFGALGQRVENGGARRGQVDGLAASLKARAISHLDDITPAGVVALKTSQTAAIILPITSLLRRGQLPPAVSIAQAGVPIVLGTNFNSGQYCSSMPIVMYLACTTLGLTLDQALMAATLNAAYSLKLSHKVGAITEGRQGDFVVINSPT</sequence>
<dbReference type="Pfam" id="PF01979">
    <property type="entry name" value="Amidohydro_1"/>
    <property type="match status" value="1"/>
</dbReference>
<dbReference type="GO" id="GO:0046872">
    <property type="term" value="F:metal ion binding"/>
    <property type="evidence" value="ECO:0007669"/>
    <property type="project" value="UniProtKB-KW"/>
</dbReference>
<comment type="cofactor">
    <cofactor evidence="2">
        <name>Fe(3+)</name>
        <dbReference type="ChEBI" id="CHEBI:29034"/>
    </cofactor>
</comment>
<dbReference type="Gene3D" id="3.20.20.140">
    <property type="entry name" value="Metal-dependent hydrolases"/>
    <property type="match status" value="1"/>
</dbReference>
<comment type="pathway">
    <text evidence="3">Amino-acid degradation; L-histidine degradation into L-glutamate; N-formimidoyl-L-glutamate from L-histidine: step 3/3.</text>
</comment>
<dbReference type="STRING" id="70667.A0A183S719"/>
<evidence type="ECO:0000256" key="4">
    <source>
        <dbReference type="ARBA" id="ARBA00008002"/>
    </source>
</evidence>
<dbReference type="PANTHER" id="PTHR42752">
    <property type="entry name" value="IMIDAZOLONEPROPIONASE"/>
    <property type="match status" value="1"/>
</dbReference>
<reference evidence="11" key="1">
    <citation type="submission" date="2016-06" db="UniProtKB">
        <authorList>
            <consortium name="WormBaseParasite"/>
        </authorList>
    </citation>
    <scope>IDENTIFICATION</scope>
</reference>
<dbReference type="GO" id="GO:0019556">
    <property type="term" value="P:L-histidine catabolic process to glutamate and formamide"/>
    <property type="evidence" value="ECO:0007669"/>
    <property type="project" value="UniProtKB-UniPathway"/>
</dbReference>
<evidence type="ECO:0000256" key="7">
    <source>
        <dbReference type="ARBA" id="ARBA00022801"/>
    </source>
</evidence>
<keyword evidence="10" id="KW-1185">Reference proteome</keyword>
<dbReference type="UniPathway" id="UPA00379">
    <property type="reaction ID" value="UER00551"/>
</dbReference>
<dbReference type="OrthoDB" id="194468at2759"/>
<dbReference type="InterPro" id="IPR006680">
    <property type="entry name" value="Amidohydro-rel"/>
</dbReference>
<comment type="catalytic activity">
    <reaction evidence="1">
        <text>4-imidazolone-5-propanoate + H2O = N-formimidoyl-L-glutamate</text>
        <dbReference type="Rhea" id="RHEA:23660"/>
        <dbReference type="ChEBI" id="CHEBI:15377"/>
        <dbReference type="ChEBI" id="CHEBI:58928"/>
        <dbReference type="ChEBI" id="CHEBI:77893"/>
        <dbReference type="EC" id="3.5.2.7"/>
    </reaction>
</comment>
<dbReference type="EMBL" id="UYSU01000006">
    <property type="protein sequence ID" value="VDL80536.1"/>
    <property type="molecule type" value="Genomic_DNA"/>
</dbReference>
<organism evidence="11">
    <name type="scientific">Schistocephalus solidus</name>
    <name type="common">Tapeworm</name>
    <dbReference type="NCBI Taxonomy" id="70667"/>
    <lineage>
        <taxon>Eukaryota</taxon>
        <taxon>Metazoa</taxon>
        <taxon>Spiralia</taxon>
        <taxon>Lophotrochozoa</taxon>
        <taxon>Platyhelminthes</taxon>
        <taxon>Cestoda</taxon>
        <taxon>Eucestoda</taxon>
        <taxon>Diphyllobothriidea</taxon>
        <taxon>Diphyllobothriidae</taxon>
        <taxon>Schistocephalus</taxon>
    </lineage>
</organism>
<proteinExistence type="inferred from homology"/>
<gene>
    <name evidence="9" type="ORF">SSLN_LOCUS17</name>
</gene>
<dbReference type="PANTHER" id="PTHR42752:SF1">
    <property type="entry name" value="IMIDAZOLONEPROPIONASE-RELATED"/>
    <property type="match status" value="1"/>
</dbReference>
<evidence type="ECO:0000313" key="10">
    <source>
        <dbReference type="Proteomes" id="UP000275846"/>
    </source>
</evidence>
<name>A0A183S719_SCHSO</name>
<evidence type="ECO:0000313" key="11">
    <source>
        <dbReference type="WBParaSite" id="SSLN_0000001601-mRNA-1"/>
    </source>
</evidence>
<evidence type="ECO:0000256" key="5">
    <source>
        <dbReference type="ARBA" id="ARBA00013406"/>
    </source>
</evidence>
<accession>A0A183S719</accession>
<keyword evidence="6" id="KW-0479">Metal-binding</keyword>
<keyword evidence="7" id="KW-0378">Hydrolase</keyword>
<dbReference type="GO" id="GO:0019557">
    <property type="term" value="P:L-histidine catabolic process to glutamate and formate"/>
    <property type="evidence" value="ECO:0007669"/>
    <property type="project" value="UniProtKB-UniPathway"/>
</dbReference>
<evidence type="ECO:0000256" key="1">
    <source>
        <dbReference type="ARBA" id="ARBA00000853"/>
    </source>
</evidence>
<feature type="domain" description="Amidohydrolase-related" evidence="8">
    <location>
        <begin position="162"/>
        <end position="252"/>
    </location>
</feature>
<evidence type="ECO:0000259" key="8">
    <source>
        <dbReference type="Pfam" id="PF01979"/>
    </source>
</evidence>
<evidence type="ECO:0000313" key="9">
    <source>
        <dbReference type="EMBL" id="VDL80536.1"/>
    </source>
</evidence>
<dbReference type="GO" id="GO:0005737">
    <property type="term" value="C:cytoplasm"/>
    <property type="evidence" value="ECO:0007669"/>
    <property type="project" value="InterPro"/>
</dbReference>
<dbReference type="InterPro" id="IPR032466">
    <property type="entry name" value="Metal_Hydrolase"/>
</dbReference>
<comment type="similarity">
    <text evidence="4">Belongs to the metallo-dependent hydrolases superfamily. HutI family.</text>
</comment>
<dbReference type="InterPro" id="IPR005920">
    <property type="entry name" value="HutI"/>
</dbReference>
<dbReference type="WBParaSite" id="SSLN_0000001601-mRNA-1">
    <property type="protein sequence ID" value="SSLN_0000001601-mRNA-1"/>
    <property type="gene ID" value="SSLN_0000001601"/>
</dbReference>
<protein>
    <recommendedName>
        <fullName evidence="5">Probable imidazolonepropionase</fullName>
    </recommendedName>
</protein>
<evidence type="ECO:0000256" key="6">
    <source>
        <dbReference type="ARBA" id="ARBA00022723"/>
    </source>
</evidence>
<evidence type="ECO:0000256" key="2">
    <source>
        <dbReference type="ARBA" id="ARBA00001965"/>
    </source>
</evidence>
<dbReference type="GO" id="GO:0050480">
    <property type="term" value="F:imidazolonepropionase activity"/>
    <property type="evidence" value="ECO:0007669"/>
    <property type="project" value="UniProtKB-EC"/>
</dbReference>
<dbReference type="SUPFAM" id="SSF51556">
    <property type="entry name" value="Metallo-dependent hydrolases"/>
    <property type="match status" value="1"/>
</dbReference>
<evidence type="ECO:0000256" key="3">
    <source>
        <dbReference type="ARBA" id="ARBA00004758"/>
    </source>
</evidence>
<dbReference type="Proteomes" id="UP000275846">
    <property type="component" value="Unassembled WGS sequence"/>
</dbReference>